<keyword evidence="1" id="KW-0812">Transmembrane</keyword>
<organism evidence="2 3">
    <name type="scientific">Sedimenticola selenatireducens</name>
    <dbReference type="NCBI Taxonomy" id="191960"/>
    <lineage>
        <taxon>Bacteria</taxon>
        <taxon>Pseudomonadati</taxon>
        <taxon>Pseudomonadota</taxon>
        <taxon>Gammaproteobacteria</taxon>
        <taxon>Chromatiales</taxon>
        <taxon>Sedimenticolaceae</taxon>
        <taxon>Sedimenticola</taxon>
    </lineage>
</organism>
<proteinExistence type="predicted"/>
<evidence type="ECO:0000313" key="2">
    <source>
        <dbReference type="EMBL" id="TVO75970.1"/>
    </source>
</evidence>
<accession>A0A557SEX3</accession>
<dbReference type="Proteomes" id="UP000316649">
    <property type="component" value="Unassembled WGS sequence"/>
</dbReference>
<feature type="transmembrane region" description="Helical" evidence="1">
    <location>
        <begin position="20"/>
        <end position="37"/>
    </location>
</feature>
<dbReference type="OrthoDB" id="9182237at2"/>
<evidence type="ECO:0000313" key="3">
    <source>
        <dbReference type="Proteomes" id="UP000316649"/>
    </source>
</evidence>
<dbReference type="InterPro" id="IPR019201">
    <property type="entry name" value="DUF2065"/>
</dbReference>
<comment type="caution">
    <text evidence="2">The sequence shown here is derived from an EMBL/GenBank/DDBJ whole genome shotgun (WGS) entry which is preliminary data.</text>
</comment>
<dbReference type="AlphaFoldDB" id="A0A557SEX3"/>
<dbReference type="PANTHER" id="PTHR38602:SF1">
    <property type="entry name" value="INNER MEMBRANE PROTEIN"/>
    <property type="match status" value="1"/>
</dbReference>
<feature type="transmembrane region" description="Helical" evidence="1">
    <location>
        <begin position="57"/>
        <end position="75"/>
    </location>
</feature>
<reference evidence="2 3" key="1">
    <citation type="submission" date="2019-07" db="EMBL/GenBank/DDBJ databases">
        <title>The pathways for chlorine oxyanion respiration interact through the shared metabolite chlorate.</title>
        <authorList>
            <person name="Barnum T.P."/>
            <person name="Cheng Y."/>
            <person name="Hill K.A."/>
            <person name="Lucas L.N."/>
            <person name="Carlson H.K."/>
            <person name="Coates J.D."/>
        </authorList>
    </citation>
    <scope>NUCLEOTIDE SEQUENCE [LARGE SCALE GENOMIC DNA]</scope>
    <source>
        <strain evidence="2 3">BK-1</strain>
    </source>
</reference>
<keyword evidence="1" id="KW-1133">Transmembrane helix</keyword>
<dbReference type="EMBL" id="VMNH01000007">
    <property type="protein sequence ID" value="TVO75970.1"/>
    <property type="molecule type" value="Genomic_DNA"/>
</dbReference>
<dbReference type="PANTHER" id="PTHR38602">
    <property type="entry name" value="INNER MEMBRANE PROTEIN-RELATED"/>
    <property type="match status" value="1"/>
</dbReference>
<keyword evidence="3" id="KW-1185">Reference proteome</keyword>
<dbReference type="Pfam" id="PF09838">
    <property type="entry name" value="DUF2065"/>
    <property type="match status" value="1"/>
</dbReference>
<sequence>MYWPGFDPGFFVDGKILHDLWVALALMLVIEGVFPFLSPGAMKKMMKSIAEMDEKSLRISGLVSMVLGVVTLYLVN</sequence>
<protein>
    <submittedName>
        <fullName evidence="2">DUF2065 domain-containing protein</fullName>
    </submittedName>
</protein>
<gene>
    <name evidence="2" type="ORF">FHP88_08195</name>
</gene>
<name>A0A557SEX3_9GAMM</name>
<evidence type="ECO:0000256" key="1">
    <source>
        <dbReference type="SAM" id="Phobius"/>
    </source>
</evidence>
<keyword evidence="1" id="KW-0472">Membrane</keyword>